<accession>A0A0S4INH3</accession>
<feature type="region of interest" description="Disordered" evidence="1">
    <location>
        <begin position="240"/>
        <end position="262"/>
    </location>
</feature>
<proteinExistence type="predicted"/>
<name>A0A0S4INH3_BODSA</name>
<gene>
    <name evidence="2" type="ORF">BSAL_56965</name>
</gene>
<evidence type="ECO:0000313" key="2">
    <source>
        <dbReference type="EMBL" id="CUE87498.1"/>
    </source>
</evidence>
<evidence type="ECO:0000313" key="3">
    <source>
        <dbReference type="Proteomes" id="UP000051952"/>
    </source>
</evidence>
<dbReference type="Proteomes" id="UP000051952">
    <property type="component" value="Unassembled WGS sequence"/>
</dbReference>
<feature type="region of interest" description="Disordered" evidence="1">
    <location>
        <begin position="117"/>
        <end position="154"/>
    </location>
</feature>
<dbReference type="EMBL" id="CYKH01000206">
    <property type="protein sequence ID" value="CUE87498.1"/>
    <property type="molecule type" value="Genomic_DNA"/>
</dbReference>
<reference evidence="3" key="1">
    <citation type="submission" date="2015-09" db="EMBL/GenBank/DDBJ databases">
        <authorList>
            <consortium name="Pathogen Informatics"/>
        </authorList>
    </citation>
    <scope>NUCLEOTIDE SEQUENCE [LARGE SCALE GENOMIC DNA]</scope>
    <source>
        <strain evidence="3">Lake Konstanz</strain>
    </source>
</reference>
<evidence type="ECO:0000256" key="1">
    <source>
        <dbReference type="SAM" id="MobiDB-lite"/>
    </source>
</evidence>
<dbReference type="VEuPathDB" id="TriTrypDB:BSAL_56965"/>
<sequence length="651" mass="72569">MQMSSSSAHSIDARLRHQRASNLALVKTILQPYYDKNIVTRDEFIAISKRTLEWTMSHAGLRQGATWQTVAPLVESQVSFLLDARSQHHRPTVASSARAFREQELLYTPSSINYLRASTPPFQHPSSSSHLSGGARAVARSGGPSTGPATPKSSGAFHVQHLMEKLDDEATAHVDELNAKAFVHQKRDDDDEDDVSSFGIPSTAEGEDDVDSKRASYVMAPSCSSGPIDPEDPSFQQRQQRLANFQRHRSTPSHATLPPAPSFPSFSLDDIAALLVQHQRRHTEDVHELLLSMEQRHAMIADESAARYSAAMEETIERSALTSSVSSSLNDALVRGLHRTEWEEGQRREELGRDALRERCTIADLMREDVVAVVEAAEERQRDLERTEEEAASPPPPPMTPRPAQQFQQEHDDNAVTGGVDSINVDAANGVLQRLRALVGNLPPEQRRVVEQRIHLMEAQLLALKDRSGSSSVPPELPAMTTASDRSAQPLHATPKARNEASFPHRRNVDPYAPPSRSPMVVQHSTVTPTRKRSPAVRQVRPFSPGTLRKPLPAQRWRPQVVEFIRSMLQPLYDQEALDRDVFVGIVKHLSQTFFHQDGWLRSAEKLLGTQLVQEYHVNPSRLPALWKVYLHQEMCDIIGDADLPFVSSGL</sequence>
<protein>
    <submittedName>
        <fullName evidence="2">Uncharacterized protein</fullName>
    </submittedName>
</protein>
<feature type="compositionally biased region" description="Polar residues" evidence="1">
    <location>
        <begin position="120"/>
        <end position="131"/>
    </location>
</feature>
<feature type="compositionally biased region" description="Low complexity" evidence="1">
    <location>
        <begin position="132"/>
        <end position="143"/>
    </location>
</feature>
<feature type="region of interest" description="Disordered" evidence="1">
    <location>
        <begin position="183"/>
        <end position="213"/>
    </location>
</feature>
<organism evidence="2 3">
    <name type="scientific">Bodo saltans</name>
    <name type="common">Flagellated protozoan</name>
    <dbReference type="NCBI Taxonomy" id="75058"/>
    <lineage>
        <taxon>Eukaryota</taxon>
        <taxon>Discoba</taxon>
        <taxon>Euglenozoa</taxon>
        <taxon>Kinetoplastea</taxon>
        <taxon>Metakinetoplastina</taxon>
        <taxon>Eubodonida</taxon>
        <taxon>Bodonidae</taxon>
        <taxon>Bodo</taxon>
    </lineage>
</organism>
<feature type="region of interest" description="Disordered" evidence="1">
    <location>
        <begin position="467"/>
        <end position="549"/>
    </location>
</feature>
<feature type="region of interest" description="Disordered" evidence="1">
    <location>
        <begin position="378"/>
        <end position="408"/>
    </location>
</feature>
<keyword evidence="3" id="KW-1185">Reference proteome</keyword>
<dbReference type="AlphaFoldDB" id="A0A0S4INH3"/>